<sequence>MQGYQEKRDLERTAVRIFINLYNHNYESKLRLLYQRERPDAVLQHRNQQMIGVEITHLFYDSEEAKRLLGRSQSRNLNQEVVEMLIAELNKRIQTKEMKINNYATAYPIALIIRNASPAFGMSDILRAKELIYKPQGRFTHVWFLSRDGTDEWLMKDLQQL</sequence>
<name>A0A1B2DK75_9BACL</name>
<dbReference type="AlphaFoldDB" id="A0A1B2DK75"/>
<protein>
    <submittedName>
        <fullName evidence="1">Uncharacterized protein</fullName>
    </submittedName>
</protein>
<gene>
    <name evidence="1" type="ORF">BBD42_17710</name>
</gene>
<dbReference type="EMBL" id="CP016808">
    <property type="protein sequence ID" value="ANY68108.1"/>
    <property type="molecule type" value="Genomic_DNA"/>
</dbReference>
<evidence type="ECO:0000313" key="1">
    <source>
        <dbReference type="EMBL" id="ANY68108.1"/>
    </source>
</evidence>
<reference evidence="1" key="1">
    <citation type="submission" date="2016-08" db="EMBL/GenBank/DDBJ databases">
        <title>Complete Genome Seqeunce of Paenibacillus sp. BIHB 4019 from tea rhizoplane.</title>
        <authorList>
            <person name="Thakur R."/>
            <person name="Swarnkar M.K."/>
            <person name="Gulati A."/>
        </authorList>
    </citation>
    <scope>NUCLEOTIDE SEQUENCE [LARGE SCALE GENOMIC DNA]</scope>
    <source>
        <strain evidence="1">BIHB4019</strain>
    </source>
</reference>
<dbReference type="RefSeq" id="WP_237163139.1">
    <property type="nucleotide sequence ID" value="NZ_CP016808.1"/>
</dbReference>
<organism evidence="1">
    <name type="scientific">Paenibacillus sp. BIHB 4019</name>
    <dbReference type="NCBI Taxonomy" id="1870819"/>
    <lineage>
        <taxon>Bacteria</taxon>
        <taxon>Bacillati</taxon>
        <taxon>Bacillota</taxon>
        <taxon>Bacilli</taxon>
        <taxon>Bacillales</taxon>
        <taxon>Paenibacillaceae</taxon>
        <taxon>Paenibacillus</taxon>
    </lineage>
</organism>
<accession>A0A1B2DK75</accession>
<proteinExistence type="predicted"/>